<evidence type="ECO:0000256" key="1">
    <source>
        <dbReference type="ARBA" id="ARBA00004502"/>
    </source>
</evidence>
<dbReference type="GO" id="GO:0019915">
    <property type="term" value="P:lipid storage"/>
    <property type="evidence" value="ECO:0007669"/>
    <property type="project" value="TreeGrafter"/>
</dbReference>
<protein>
    <recommendedName>
        <fullName evidence="6">Lipid storage droplets surface-binding protein 2</fullName>
    </recommendedName>
</protein>
<dbReference type="AlphaFoldDB" id="A0A9P0IWL1"/>
<reference evidence="4" key="2">
    <citation type="submission" date="2022-10" db="EMBL/GenBank/DDBJ databases">
        <authorList>
            <consortium name="ENA_rothamsted_submissions"/>
            <consortium name="culmorum"/>
            <person name="King R."/>
        </authorList>
    </citation>
    <scope>NUCLEOTIDE SEQUENCE</scope>
</reference>
<dbReference type="Proteomes" id="UP001153620">
    <property type="component" value="Chromosome 2"/>
</dbReference>
<keyword evidence="3" id="KW-0551">Lipid droplet</keyword>
<accession>A0A9P0IWL1</accession>
<comment type="subcellular location">
    <subcellularLocation>
        <location evidence="1">Lipid droplet</location>
    </subcellularLocation>
</comment>
<dbReference type="OrthoDB" id="691130at2759"/>
<dbReference type="Pfam" id="PF03036">
    <property type="entry name" value="Perilipin"/>
    <property type="match status" value="1"/>
</dbReference>
<evidence type="ECO:0000256" key="3">
    <source>
        <dbReference type="ARBA" id="ARBA00022677"/>
    </source>
</evidence>
<dbReference type="GO" id="GO:0005829">
    <property type="term" value="C:cytosol"/>
    <property type="evidence" value="ECO:0007669"/>
    <property type="project" value="TreeGrafter"/>
</dbReference>
<organism evidence="4 5">
    <name type="scientific">Chironomus riparius</name>
    <dbReference type="NCBI Taxonomy" id="315576"/>
    <lineage>
        <taxon>Eukaryota</taxon>
        <taxon>Metazoa</taxon>
        <taxon>Ecdysozoa</taxon>
        <taxon>Arthropoda</taxon>
        <taxon>Hexapoda</taxon>
        <taxon>Insecta</taxon>
        <taxon>Pterygota</taxon>
        <taxon>Neoptera</taxon>
        <taxon>Endopterygota</taxon>
        <taxon>Diptera</taxon>
        <taxon>Nematocera</taxon>
        <taxon>Chironomoidea</taxon>
        <taxon>Chironomidae</taxon>
        <taxon>Chironominae</taxon>
        <taxon>Chironomus</taxon>
    </lineage>
</organism>
<reference evidence="4" key="1">
    <citation type="submission" date="2022-01" db="EMBL/GenBank/DDBJ databases">
        <authorList>
            <person name="King R."/>
        </authorList>
    </citation>
    <scope>NUCLEOTIDE SEQUENCE</scope>
</reference>
<evidence type="ECO:0000313" key="4">
    <source>
        <dbReference type="EMBL" id="CAH1717675.1"/>
    </source>
</evidence>
<name>A0A9P0IWL1_9DIPT</name>
<dbReference type="PANTHER" id="PTHR14024:SF53">
    <property type="entry name" value="LIPID STORAGE DROPLETS SURFACE-BINDING PROTEIN 2"/>
    <property type="match status" value="1"/>
</dbReference>
<dbReference type="InterPro" id="IPR004279">
    <property type="entry name" value="Perilipin"/>
</dbReference>
<dbReference type="GO" id="GO:0010890">
    <property type="term" value="P:positive regulation of triglyceride storage"/>
    <property type="evidence" value="ECO:0007669"/>
    <property type="project" value="TreeGrafter"/>
</dbReference>
<dbReference type="PIRSF" id="PIRSF036881">
    <property type="entry name" value="PAT"/>
    <property type="match status" value="1"/>
</dbReference>
<proteinExistence type="inferred from homology"/>
<dbReference type="EMBL" id="OU895878">
    <property type="protein sequence ID" value="CAH1717675.1"/>
    <property type="molecule type" value="Genomic_DNA"/>
</dbReference>
<dbReference type="PANTHER" id="PTHR14024">
    <property type="entry name" value="PERILIPIN"/>
    <property type="match status" value="1"/>
</dbReference>
<sequence length="297" mass="32448">MATNENNSDKSNGVNGANGALQKASEVSSLLPHLESIDRLLSLPSISIAWTQSQGVYGKVKDFNPMFNWAFRTAEDVVKGAVNISAPIVNAFEQPINYVDQTLVKGIDKLEASAPIIKEQPTEILNQAKTKVMDAVQPRIEKVCELRKSGTRKAASLKELSYNKANEVLATHYGSLAVSGVDSTAALAERLLDTFFPQNEEDESKEDDKPISAAEDPALHTVQTIGALSNKVARRVYRTVSLHVKSLKKEDLTEYLASLIAVLRLTQYLNILNDRAQQQEQASSSVVVKASPKVDVN</sequence>
<keyword evidence="5" id="KW-1185">Reference proteome</keyword>
<evidence type="ECO:0008006" key="6">
    <source>
        <dbReference type="Google" id="ProtNLM"/>
    </source>
</evidence>
<dbReference type="GO" id="GO:0005811">
    <property type="term" value="C:lipid droplet"/>
    <property type="evidence" value="ECO:0007669"/>
    <property type="project" value="UniProtKB-SubCell"/>
</dbReference>
<evidence type="ECO:0000313" key="5">
    <source>
        <dbReference type="Proteomes" id="UP001153620"/>
    </source>
</evidence>
<gene>
    <name evidence="4" type="ORF">CHIRRI_LOCUS5149</name>
</gene>
<comment type="similarity">
    <text evidence="2">Belongs to the perilipin family.</text>
</comment>
<evidence type="ECO:0000256" key="2">
    <source>
        <dbReference type="ARBA" id="ARBA00006311"/>
    </source>
</evidence>